<dbReference type="Gene3D" id="2.180.10.10">
    <property type="entry name" value="RHS repeat-associated core"/>
    <property type="match status" value="2"/>
</dbReference>
<feature type="domain" description="DUF6443" evidence="5">
    <location>
        <begin position="1218"/>
        <end position="1342"/>
    </location>
</feature>
<evidence type="ECO:0000256" key="1">
    <source>
        <dbReference type="ARBA" id="ARBA00004613"/>
    </source>
</evidence>
<dbReference type="InterPro" id="IPR003284">
    <property type="entry name" value="Sal_SpvB"/>
</dbReference>
<dbReference type="Gene3D" id="3.90.70.10">
    <property type="entry name" value="Cysteine proteinases"/>
    <property type="match status" value="1"/>
</dbReference>
<feature type="compositionally biased region" description="Basic and acidic residues" evidence="4">
    <location>
        <begin position="2071"/>
        <end position="2081"/>
    </location>
</feature>
<dbReference type="InterPro" id="IPR050708">
    <property type="entry name" value="T6SS_VgrG/RHS"/>
</dbReference>
<accession>A0A8J3MXK8</accession>
<feature type="region of interest" description="Disordered" evidence="4">
    <location>
        <begin position="227"/>
        <end position="252"/>
    </location>
</feature>
<sequence length="2274" mass="242226">MSAYNSIPNVPKESGRKEPPLRSRARDSHRSLSVVIFLLCLSLFGNILADWAQIPVAHAATQTNPNPALNAPSWLQSPNAVEHTLVPKNSKEAITAPPKDYPRPKQKTTPPSVLSLTSQAQQVVTKDGHLEITIPAGTVNATQIKAAGGVIHLQVTQTDPGSGGGSGGRLLLGTYQLLLLNAQNKPLTTLVLVHPLTLKYRLQSSQSALVLQDQAVYAFWQNLVPPTSNTTSKKTTTNSTQAAPSSGKPVTHVQVAKKESKEIAWSVTTTLSNTPLSTSSSSTAKTSNQVVAPAEALSTSTITFSTQAPQASWGTSQNFDVGLSSGGLQYSYPLSVPPGAGGLTPSLSLNYSSGSVNESHNVQAAASWVGEGWNLGLGSISWSNENVTPGGSNRLENVWYMSDPTGISGQLIPPDMNVSTSSPRTPSPLPSQYIWHTAPESHAKIQEVSFDGGAAPCWHVWLPNGTLEEFGCTADSQQGAQDSNSNWNTYRWDLNLIVDRNGNQIRVNYQRDFPSGFGAVRDAVISSIEYDDPSCHQTSFTGPTAACSNWHPNIRLVFDADNKASSLTGGNCGSWSDGTYRCDDPTDLSGSGGLGRAKVLNTYVLNDVQVQVKGHLLHKYVFSYEQTQPQTITDPLSGAQESVAGYLDLTKIQEQGTNGTTLNAPITTVSYTTKTQRYVDLWMNATNPPSCPSWTTSNSGGCVLWSQSYNGRYISTLDNGQGWHENISWNEAHGNTHGVSSGDPNDPFACNGHQAAGTFCGTADDHSWSRIVVTSRSSVTNGVTSTWNYQYSVNGYQANWCGDCRYGYTWGNQNDLDYADFYNGQFTSFASAQVTQPDGSYQIETFSSTTGWGIAPGMTCSAPTSCHDIPYWNPDPGMAGHTKTVQNFSPTGKLLTVKDLTYAMNCPPAGVGHTGTAYGGGVGAAAGNPGDTQRISLLDQNNPVVVCDPRVTQEDDYQVDGVTDVNNYKTDSRVLHKTTTTAYDGDNKGVGTYDYGNISKVDVTANDVGGAHFIARNTYYPSDNLGSSLFLTNLPAYSFTQDASSNTFGCMAFVYGANTAPSQAPQLTQATQTSSYLTNGACSGASATTRYSYDATGSALTGIDADNHLGCTSGSSQFSTCATYDAFNTHLLTVTNAKNQTVTYGYDSASAAGGFGQWLLSTTDTNGQTSSYQYDALGRLTAVIKPGDSASSPTITYTYTNTCSSGSTAPCLEIDTTTRITVGSTQTTTTQQLFDGLGRLVETKTPGPNMFSKVPAISSVLVTYTLYDNMGRPTTQSLPYAVSAAISGYVTPDQNQPRTVTNYDSLGRSLGSVTYSDTTTITLSSTLTYTVAQGIPGFSGESSSTAFEQTATFDAYNHKTISFTDALGRLRYQQEESGTGATGSSYGLYRTLQYTYDTVGNLLSTKTYDSSSTQLTFHTATYDALKRITGWNDSDEGSCINTPMPTSCGSSSDTAWKITYDADSNVQSQTDPRGQSIYASYDLLNRPLCRGTSSAAVSPCGNNAYVTFFYDSYDNASNAGLTFPSGCAAPSGTAASNPIGQEVAETFSASVGSGWRCYGFDARGQLDSTGLSVTADGKTTTQTAILSYNDIGEPISLTYPDGETLTSQYDKNGYFHSAFFGTSASTDPVPFLVGQTSYTNNGLLSGLALGGSAVKSSTPSPVLSTSYGYDKIQRQISDTVSKGGSTLWNQVRTFDNVGNVLNVVTILPTTSGGTQTDSQSFCYDNLNRVVWSGNSGTPAGGDHCGTTPSGTSISTYQQAYSYDVLDRLINGPSGTTTYDSQHVHAAIGLSSAKNPYASYDSMGNMTCRNLDPTGAQSCDSAQTGSAMSYDAEGRLSHWTAPQGQSASADYLYDSAGNRVLQRTSSSTTVSDTLYFNGLTETTLSGSTTSTSKYYTVMGQRVAMKKDGTLSYLIPDLLSSASLTLKGDGTVQSVQLFAPYGTVRYSQGTSSTSYNFTGQRLDELTGLLYYGSRYYDPYSGRFLSADTVETNASGFDPYAYVHGNPETFIDPTGHMEKPESGEGGSPGEYGGNGGGGGGIIVGFIKWVASWFEENPETTESTTEAVENTIESTTEKALDESDELAQKELEDEKAYERQQFEKGLEENSSAETTPVDETSTDYPLGSTSTYEPPADKSVFPQEAEGTCVAASCRMLLNDNNFSLTEKTVQTYTGTDSQFGGGMENVPNALSKIGVRIPYSFMRNATIADLQAATGTGNSAIVSIRAGLIGTHAIVLDGFDELGNALVRDPYPYQGAYGIPMEQFMDLFTGRAVVPNF</sequence>
<dbReference type="Pfam" id="PF20041">
    <property type="entry name" value="DUF6443"/>
    <property type="match status" value="1"/>
</dbReference>
<dbReference type="PANTHER" id="PTHR32305:SF17">
    <property type="entry name" value="TRNA NUCLEASE WAPA"/>
    <property type="match status" value="1"/>
</dbReference>
<evidence type="ECO:0000313" key="6">
    <source>
        <dbReference type="EMBL" id="GHO48680.1"/>
    </source>
</evidence>
<feature type="region of interest" description="Disordered" evidence="4">
    <location>
        <begin position="2009"/>
        <end position="2033"/>
    </location>
</feature>
<reference evidence="6" key="1">
    <citation type="submission" date="2020-10" db="EMBL/GenBank/DDBJ databases">
        <title>Taxonomic study of unclassified bacteria belonging to the class Ktedonobacteria.</title>
        <authorList>
            <person name="Yabe S."/>
            <person name="Wang C.M."/>
            <person name="Zheng Y."/>
            <person name="Sakai Y."/>
            <person name="Cavaletti L."/>
            <person name="Monciardini P."/>
            <person name="Donadio S."/>
        </authorList>
    </citation>
    <scope>NUCLEOTIDE SEQUENCE</scope>
    <source>
        <strain evidence="6">SOSP1-1</strain>
    </source>
</reference>
<feature type="compositionally biased region" description="Basic and acidic residues" evidence="4">
    <location>
        <begin position="13"/>
        <end position="26"/>
    </location>
</feature>
<feature type="compositionally biased region" description="Low complexity" evidence="4">
    <location>
        <begin position="227"/>
        <end position="240"/>
    </location>
</feature>
<comment type="subcellular location">
    <subcellularLocation>
        <location evidence="1">Secreted</location>
    </subcellularLocation>
</comment>
<protein>
    <recommendedName>
        <fullName evidence="5">DUF6443 domain-containing protein</fullName>
    </recommendedName>
</protein>
<dbReference type="Pfam" id="PF05593">
    <property type="entry name" value="RHS_repeat"/>
    <property type="match status" value="1"/>
</dbReference>
<dbReference type="Proteomes" id="UP000612362">
    <property type="component" value="Unassembled WGS sequence"/>
</dbReference>
<dbReference type="PANTHER" id="PTHR32305">
    <property type="match status" value="1"/>
</dbReference>
<dbReference type="EMBL" id="BNJF01000004">
    <property type="protein sequence ID" value="GHO48680.1"/>
    <property type="molecule type" value="Genomic_DNA"/>
</dbReference>
<dbReference type="GO" id="GO:0005576">
    <property type="term" value="C:extracellular region"/>
    <property type="evidence" value="ECO:0007669"/>
    <property type="project" value="UniProtKB-SubCell"/>
</dbReference>
<evidence type="ECO:0000256" key="2">
    <source>
        <dbReference type="ARBA" id="ARBA00022525"/>
    </source>
</evidence>
<feature type="region of interest" description="Disordered" evidence="4">
    <location>
        <begin position="2098"/>
        <end position="2134"/>
    </location>
</feature>
<comment type="caution">
    <text evidence="6">The sequence shown here is derived from an EMBL/GenBank/DDBJ whole genome shotgun (WGS) entry which is preliminary data.</text>
</comment>
<feature type="compositionally biased region" description="Polar residues" evidence="4">
    <location>
        <begin position="2104"/>
        <end position="2128"/>
    </location>
</feature>
<keyword evidence="3" id="KW-0843">Virulence</keyword>
<dbReference type="NCBIfam" id="TIGR01643">
    <property type="entry name" value="YD_repeat_2x"/>
    <property type="match status" value="1"/>
</dbReference>
<dbReference type="InterPro" id="IPR022385">
    <property type="entry name" value="Rhs_assc_core"/>
</dbReference>
<evidence type="ECO:0000256" key="3">
    <source>
        <dbReference type="ARBA" id="ARBA00023026"/>
    </source>
</evidence>
<evidence type="ECO:0000313" key="7">
    <source>
        <dbReference type="Proteomes" id="UP000612362"/>
    </source>
</evidence>
<name>A0A8J3MXK8_9CHLR</name>
<gene>
    <name evidence="6" type="ORF">KSX_68430</name>
</gene>
<feature type="region of interest" description="Disordered" evidence="4">
    <location>
        <begin position="2053"/>
        <end position="2081"/>
    </location>
</feature>
<evidence type="ECO:0000256" key="4">
    <source>
        <dbReference type="SAM" id="MobiDB-lite"/>
    </source>
</evidence>
<dbReference type="RefSeq" id="WP_220197859.1">
    <property type="nucleotide sequence ID" value="NZ_BNJF01000004.1"/>
</dbReference>
<dbReference type="InterPro" id="IPR031325">
    <property type="entry name" value="RHS_repeat"/>
</dbReference>
<dbReference type="GO" id="GO:0005737">
    <property type="term" value="C:cytoplasm"/>
    <property type="evidence" value="ECO:0007669"/>
    <property type="project" value="InterPro"/>
</dbReference>
<dbReference type="NCBIfam" id="TIGR03696">
    <property type="entry name" value="Rhs_assc_core"/>
    <property type="match status" value="1"/>
</dbReference>
<feature type="region of interest" description="Disordered" evidence="4">
    <location>
        <begin position="86"/>
        <end position="112"/>
    </location>
</feature>
<dbReference type="InterPro" id="IPR045619">
    <property type="entry name" value="DUF6443"/>
</dbReference>
<evidence type="ECO:0000259" key="5">
    <source>
        <dbReference type="Pfam" id="PF20041"/>
    </source>
</evidence>
<feature type="region of interest" description="Disordered" evidence="4">
    <location>
        <begin position="1"/>
        <end position="26"/>
    </location>
</feature>
<feature type="compositionally biased region" description="Gly residues" evidence="4">
    <location>
        <begin position="2020"/>
        <end position="2033"/>
    </location>
</feature>
<organism evidence="6 7">
    <name type="scientific">Ktedonospora formicarum</name>
    <dbReference type="NCBI Taxonomy" id="2778364"/>
    <lineage>
        <taxon>Bacteria</taxon>
        <taxon>Bacillati</taxon>
        <taxon>Chloroflexota</taxon>
        <taxon>Ktedonobacteria</taxon>
        <taxon>Ktedonobacterales</taxon>
        <taxon>Ktedonobacteraceae</taxon>
        <taxon>Ktedonospora</taxon>
    </lineage>
</organism>
<dbReference type="Pfam" id="PF03534">
    <property type="entry name" value="SpvB"/>
    <property type="match status" value="1"/>
</dbReference>
<keyword evidence="2" id="KW-0964">Secreted</keyword>
<dbReference type="InterPro" id="IPR006530">
    <property type="entry name" value="YD"/>
</dbReference>
<proteinExistence type="predicted"/>
<keyword evidence="7" id="KW-1185">Reference proteome</keyword>